<reference evidence="21 22" key="1">
    <citation type="submission" date="2022-05" db="EMBL/GenBank/DDBJ databases">
        <authorList>
            <consortium name="Genoscope - CEA"/>
            <person name="William W."/>
        </authorList>
    </citation>
    <scope>NUCLEOTIDE SEQUENCE [LARGE SCALE GENOMIC DNA]</scope>
</reference>
<keyword evidence="22" id="KW-1185">Reference proteome</keyword>
<feature type="transmembrane region" description="Helical" evidence="19">
    <location>
        <begin position="376"/>
        <end position="397"/>
    </location>
</feature>
<evidence type="ECO:0000256" key="10">
    <source>
        <dbReference type="ARBA" id="ARBA00044900"/>
    </source>
</evidence>
<keyword evidence="19" id="KW-0812">Transmembrane</keyword>
<comment type="catalytic activity">
    <reaction evidence="5">
        <text>L-alpha-aminoacyl-L-histidine(out) = L-alpha-aminoacyl-L-histidine(in)</text>
        <dbReference type="Rhea" id="RHEA:79375"/>
        <dbReference type="ChEBI" id="CHEBI:229967"/>
    </reaction>
</comment>
<feature type="transmembrane region" description="Helical" evidence="19">
    <location>
        <begin position="353"/>
        <end position="370"/>
    </location>
</feature>
<dbReference type="InterPro" id="IPR020846">
    <property type="entry name" value="MFS_dom"/>
</dbReference>
<dbReference type="Gene3D" id="1.20.1250.20">
    <property type="entry name" value="MFS general substrate transporter like domains"/>
    <property type="match status" value="2"/>
</dbReference>
<evidence type="ECO:0000256" key="15">
    <source>
        <dbReference type="ARBA" id="ARBA00044985"/>
    </source>
</evidence>
<protein>
    <recommendedName>
        <fullName evidence="15">Lysosomal dipeptide transporter MFSD1</fullName>
    </recommendedName>
    <alternativeName>
        <fullName evidence="16">Major facilitator superfamily domain-containing protein 1</fullName>
    </alternativeName>
</protein>
<organism evidence="21 22">
    <name type="scientific">Porites evermanni</name>
    <dbReference type="NCBI Taxonomy" id="104178"/>
    <lineage>
        <taxon>Eukaryota</taxon>
        <taxon>Metazoa</taxon>
        <taxon>Cnidaria</taxon>
        <taxon>Anthozoa</taxon>
        <taxon>Hexacorallia</taxon>
        <taxon>Scleractinia</taxon>
        <taxon>Fungiina</taxon>
        <taxon>Poritidae</taxon>
        <taxon>Porites</taxon>
    </lineage>
</organism>
<evidence type="ECO:0000256" key="16">
    <source>
        <dbReference type="ARBA" id="ARBA00045018"/>
    </source>
</evidence>
<name>A0ABN8ML99_9CNID</name>
<comment type="catalytic activity">
    <reaction evidence="7">
        <text>L-alpha-aminoacyl-L-lysine(out) = L-alpha-aminoacyl-L-lysine(in)</text>
        <dbReference type="Rhea" id="RHEA:79383"/>
        <dbReference type="ChEBI" id="CHEBI:229966"/>
    </reaction>
</comment>
<evidence type="ECO:0000256" key="12">
    <source>
        <dbReference type="ARBA" id="ARBA00044912"/>
    </source>
</evidence>
<evidence type="ECO:0000256" key="8">
    <source>
        <dbReference type="ARBA" id="ARBA00044898"/>
    </source>
</evidence>
<gene>
    <name evidence="21" type="ORF">PEVE_00035995</name>
</gene>
<evidence type="ECO:0000313" key="22">
    <source>
        <dbReference type="Proteomes" id="UP001159427"/>
    </source>
</evidence>
<dbReference type="EMBL" id="CALNXI010000567">
    <property type="protein sequence ID" value="CAH3029361.1"/>
    <property type="molecule type" value="Genomic_DNA"/>
</dbReference>
<comment type="subunit">
    <text evidence="18">Homodimer. Interacts with lysosomal protein GLMP (via lumenal domain); the interaction starts while both proteins are still in the endoplasmic reticulum and is required for stabilization of MFSD1 in lysosomes but has no direct effect on its targeting to lysosomes or transporter activity.</text>
</comment>
<evidence type="ECO:0000313" key="21">
    <source>
        <dbReference type="EMBL" id="CAH3029361.1"/>
    </source>
</evidence>
<evidence type="ECO:0000256" key="18">
    <source>
        <dbReference type="ARBA" id="ARBA00046376"/>
    </source>
</evidence>
<comment type="catalytic activity">
    <reaction evidence="9">
        <text>L-arginyl-L-alpha-amino acid(out) = L-arginyl-L-alpha-amino acid(in)</text>
        <dbReference type="Rhea" id="RHEA:79371"/>
        <dbReference type="ChEBI" id="CHEBI:84315"/>
    </reaction>
</comment>
<evidence type="ECO:0000259" key="20">
    <source>
        <dbReference type="PROSITE" id="PS50850"/>
    </source>
</evidence>
<dbReference type="InterPro" id="IPR052187">
    <property type="entry name" value="MFSD1"/>
</dbReference>
<evidence type="ECO:0000256" key="2">
    <source>
        <dbReference type="ARBA" id="ARBA00044876"/>
    </source>
</evidence>
<proteinExistence type="predicted"/>
<comment type="catalytic activity">
    <reaction evidence="3">
        <text>L-histidyl-glycine(out) = L-histidyl-glycine(in)</text>
        <dbReference type="Rhea" id="RHEA:79395"/>
        <dbReference type="ChEBI" id="CHEBI:229957"/>
    </reaction>
</comment>
<dbReference type="InterPro" id="IPR011701">
    <property type="entry name" value="MFS"/>
</dbReference>
<comment type="function">
    <text evidence="17">Lysosomal dipeptide uniporter that selectively exports lysine, arginine or histidine-containing dipeptides with a net positive charge from the lysosome lumen into the cytosol. Could play a role in a specific type of protein O-glycosylation indirectly regulating macrophages migration and tissue invasion. Also essential for liver homeostasis.</text>
</comment>
<dbReference type="InterPro" id="IPR036259">
    <property type="entry name" value="MFS_trans_sf"/>
</dbReference>
<comment type="caution">
    <text evidence="21">The sequence shown here is derived from an EMBL/GenBank/DDBJ whole genome shotgun (WGS) entry which is preliminary data.</text>
</comment>
<comment type="subcellular location">
    <subcellularLocation>
        <location evidence="1">Membrane</location>
        <topology evidence="1">Multi-pass membrane protein</topology>
    </subcellularLocation>
</comment>
<evidence type="ECO:0000256" key="13">
    <source>
        <dbReference type="ARBA" id="ARBA00044919"/>
    </source>
</evidence>
<comment type="catalytic activity">
    <reaction evidence="6">
        <text>L-lysyl-L-alpha-amino acid(out) = L-lysyl-L-alpha-amino acid(in)</text>
        <dbReference type="Rhea" id="RHEA:79387"/>
        <dbReference type="ChEBI" id="CHEBI:229965"/>
    </reaction>
</comment>
<evidence type="ECO:0000256" key="7">
    <source>
        <dbReference type="ARBA" id="ARBA00044893"/>
    </source>
</evidence>
<feature type="domain" description="Major facilitator superfamily (MFS) profile" evidence="20">
    <location>
        <begin position="285"/>
        <end position="518"/>
    </location>
</feature>
<keyword evidence="19" id="KW-0472">Membrane</keyword>
<evidence type="ECO:0000256" key="5">
    <source>
        <dbReference type="ARBA" id="ARBA00044884"/>
    </source>
</evidence>
<dbReference type="Proteomes" id="UP001159427">
    <property type="component" value="Unassembled WGS sequence"/>
</dbReference>
<evidence type="ECO:0000256" key="1">
    <source>
        <dbReference type="ARBA" id="ARBA00004141"/>
    </source>
</evidence>
<accession>A0ABN8ML99</accession>
<evidence type="ECO:0000256" key="14">
    <source>
        <dbReference type="ARBA" id="ARBA00044924"/>
    </source>
</evidence>
<comment type="catalytic activity">
    <reaction evidence="11">
        <text>L-arginyl-glycine(out) = L-arginyl-glycine(in)</text>
        <dbReference type="Rhea" id="RHEA:79391"/>
        <dbReference type="ChEBI" id="CHEBI:229955"/>
    </reaction>
</comment>
<feature type="transmembrane region" description="Helical" evidence="19">
    <location>
        <begin position="196"/>
        <end position="217"/>
    </location>
</feature>
<feature type="transmembrane region" description="Helical" evidence="19">
    <location>
        <begin position="283"/>
        <end position="303"/>
    </location>
</feature>
<feature type="transmembrane region" description="Helical" evidence="19">
    <location>
        <begin position="409"/>
        <end position="431"/>
    </location>
</feature>
<feature type="transmembrane region" description="Helical" evidence="19">
    <location>
        <begin position="323"/>
        <end position="346"/>
    </location>
</feature>
<feature type="transmembrane region" description="Helical" evidence="19">
    <location>
        <begin position="446"/>
        <end position="467"/>
    </location>
</feature>
<evidence type="ECO:0000256" key="3">
    <source>
        <dbReference type="ARBA" id="ARBA00044878"/>
    </source>
</evidence>
<comment type="catalytic activity">
    <reaction evidence="8">
        <text>L-aspartyl-L-lysine(out) = L-aspartyl-L-lysine(in)</text>
        <dbReference type="Rhea" id="RHEA:79411"/>
        <dbReference type="ChEBI" id="CHEBI:229953"/>
    </reaction>
</comment>
<keyword evidence="19" id="KW-1133">Transmembrane helix</keyword>
<evidence type="ECO:0000256" key="17">
    <source>
        <dbReference type="ARBA" id="ARBA00045709"/>
    </source>
</evidence>
<comment type="catalytic activity">
    <reaction evidence="13">
        <text>L-alanyl-L-lysine(out) = L-alanyl-L-lysine(in)</text>
        <dbReference type="Rhea" id="RHEA:79415"/>
        <dbReference type="ChEBI" id="CHEBI:192470"/>
    </reaction>
</comment>
<comment type="catalytic activity">
    <reaction evidence="4">
        <text>L-alpha-aminoacyl-L-arginine(out) = L-alpha-aminoacyl-L-arginine(in)</text>
        <dbReference type="Rhea" id="RHEA:79367"/>
        <dbReference type="ChEBI" id="CHEBI:229968"/>
    </reaction>
</comment>
<comment type="catalytic activity">
    <reaction evidence="12">
        <text>L-histidyl-L-alpha-amino acid(out) = L-histidyl-L-alpha-amino acid(in)</text>
        <dbReference type="Rhea" id="RHEA:79379"/>
        <dbReference type="ChEBI" id="CHEBI:229964"/>
    </reaction>
</comment>
<dbReference type="SUPFAM" id="SSF103473">
    <property type="entry name" value="MFS general substrate transporter"/>
    <property type="match status" value="1"/>
</dbReference>
<evidence type="ECO:0000256" key="4">
    <source>
        <dbReference type="ARBA" id="ARBA00044881"/>
    </source>
</evidence>
<evidence type="ECO:0000256" key="11">
    <source>
        <dbReference type="ARBA" id="ARBA00044903"/>
    </source>
</evidence>
<feature type="transmembrane region" description="Helical" evidence="19">
    <location>
        <begin position="103"/>
        <end position="126"/>
    </location>
</feature>
<evidence type="ECO:0000256" key="6">
    <source>
        <dbReference type="ARBA" id="ARBA00044891"/>
    </source>
</evidence>
<sequence length="518" mass="56790">MMTFGSYFCFDMPSVLQDTFTAQLHPNKTMHNCTTIDGKPTSGLHSNGTNCTSGLGLTETQYNLLYSIYAWTNVIVDVTISHRFVFGPSRAKVSAGFTKLSNLAVAAFDLEVTMNAIVVILAGFLIDKLGNPIGALLFSFMCLAGTSVFAVGLYFKGGAAMFPLFLLGRIMFGSGNGALTIVQNRICAMWFKGKELAFAFGCILAFSRLGSVLNFFLTERFEERHGLQLTLWAGAILCGFGVFCAVVASFLDVTGLKQLNRTTEMKIDSKKVRIADIKHFSSTYWLLAFCLMFFYIGVFPFIADASKFIYVNYRDTFDFTKKESAYIAGSVYLMSMLFGPLMGLFVDYFGRRGILILLCALLTIPVYGLLAFAPHVHPLICTIWLGFAYSMAAASLWPSFPLIVDQATVGTALGLTTSIQMIGMGIANVIVGKMLDLINSEDKWKYVMIFLLANTLACVTLAILLNINDKRRGGILNRPPQRRGNALLNSPANTYGSISTAGYTNKDALLYDSSTSIN</sequence>
<dbReference type="PROSITE" id="PS50850">
    <property type="entry name" value="MFS"/>
    <property type="match status" value="1"/>
</dbReference>
<feature type="transmembrane region" description="Helical" evidence="19">
    <location>
        <begin position="161"/>
        <end position="184"/>
    </location>
</feature>
<feature type="transmembrane region" description="Helical" evidence="19">
    <location>
        <begin position="133"/>
        <end position="155"/>
    </location>
</feature>
<comment type="catalytic activity">
    <reaction evidence="10">
        <text>L-lysyl-L-lysine(out) = L-lysyl-L-lysine(in)</text>
        <dbReference type="Rhea" id="RHEA:79403"/>
        <dbReference type="ChEBI" id="CHEBI:229956"/>
    </reaction>
</comment>
<comment type="catalytic activity">
    <reaction evidence="2">
        <text>L-lysyl-L-alanine(out) = L-lysyl-L-alanine(in)</text>
        <dbReference type="Rhea" id="RHEA:79399"/>
        <dbReference type="ChEBI" id="CHEBI:229954"/>
    </reaction>
</comment>
<dbReference type="PANTHER" id="PTHR23512">
    <property type="entry name" value="MAJOR FACILITATOR SUPERFAMILY DOMAIN-CONTAINING PROTEIN 1"/>
    <property type="match status" value="1"/>
</dbReference>
<feature type="transmembrane region" description="Helical" evidence="19">
    <location>
        <begin position="229"/>
        <end position="251"/>
    </location>
</feature>
<dbReference type="Pfam" id="PF07690">
    <property type="entry name" value="MFS_1"/>
    <property type="match status" value="1"/>
</dbReference>
<evidence type="ECO:0000256" key="9">
    <source>
        <dbReference type="ARBA" id="ARBA00044899"/>
    </source>
</evidence>
<evidence type="ECO:0000256" key="19">
    <source>
        <dbReference type="SAM" id="Phobius"/>
    </source>
</evidence>
<comment type="catalytic activity">
    <reaction evidence="14">
        <text>L-lysyl-glycine(out) = L-lysyl-glycine(in)</text>
        <dbReference type="Rhea" id="RHEA:79407"/>
        <dbReference type="ChEBI" id="CHEBI:191202"/>
    </reaction>
</comment>
<dbReference type="PANTHER" id="PTHR23512:SF5">
    <property type="entry name" value="MAJOR FACILITATOR SUPERFAMILY DOMAIN-CONTAINING PROTEIN 1"/>
    <property type="match status" value="1"/>
</dbReference>